<evidence type="ECO:0000259" key="1">
    <source>
        <dbReference type="Pfam" id="PF04830"/>
    </source>
</evidence>
<dbReference type="InterPro" id="IPR006915">
    <property type="entry name" value="DUF637_hemagglutn_put"/>
</dbReference>
<evidence type="ECO:0000313" key="2">
    <source>
        <dbReference type="EMBL" id="RMR54672.1"/>
    </source>
</evidence>
<protein>
    <recommendedName>
        <fullName evidence="1">DUF637 domain-containing protein</fullName>
    </recommendedName>
</protein>
<accession>A0A3M4VUH9</accession>
<gene>
    <name evidence="2" type="ORF">ALP84_200036</name>
</gene>
<feature type="domain" description="DUF637" evidence="1">
    <location>
        <begin position="272"/>
        <end position="438"/>
    </location>
</feature>
<comment type="caution">
    <text evidence="2">The sequence shown here is derived from an EMBL/GenBank/DDBJ whole genome shotgun (WGS) entry which is preliminary data.</text>
</comment>
<sequence length="924" mass="95797">MNAGGSIALNAGQDLAVISSRITAGENANLSAGENLSILAAQDSDYYLYDKKSKGSWGKKKTKRDEVTDIRNVGSEITSGGDLTLESGGDQLYQVAKLTSGNDLTIDSGGGITFEGVKDLHQESHTKSNNDAFWTSSKGKGSTDETLRQTQMVAKGELTIKAVNGLKIDIKQVDQQTVTQTIDAMVQADPQLAWLKEAEKRGDVDWRQVKEIHESFKYSNSGLGPASQIIIAIVMAAVVGPMAMGAVGTATGGAVAAGTMSASTATLLGAGAGAIAAGAATNASVSFINNGGNLGAVFKDVTSSDAMKGYLISGVTAGLTSAYFDGLTGTHFDQATQKLVGAPLDTLKGIGQFAGNQLLQAGTSTLLSKALGVESSGSDALKNALFNTLAAASFNAVGDYTHNVFETGTPPKIIIHAMVGGLLSKATGGDFKTGALAAGANEALVGHLNTLVSGNESLLSMSSQIVGVLAAASQKDADASSIQKGAWIANNATQYNLLSDHARQARDNAREAYQNEGRVESAKKLVTLENADQRSDNLLEVYRTNPDSLTRADRVELAAYIQVYVAQQTATYGSEQAQASLANLLRNGSTINGYPYAGTSDAKIAYSDAIRAELSFAEQFGWSRDQSQNEQIYHDAKGLLLNNNHMQGLANIGNPAIYVLSGSLGATIRIAAAANGVLQASYGAQQAINGDAWNAAGNIAFGALGILGGLGIPGAKPAGLATPKIGGAVAEGGAATKGVAGTPAWSSSEGVYSSKLPGDYTLESAVFNKQFVDDLGDFSSGLGAKGAGTLANAERGTLTEANFAQNKIKSDRSFSEDGQKVYSELAGTQIKTVDDLAGALRAGTIKPNQLPVDYVDMNGARLILNTRTSTALEQAAIPRSEWFGRNQTGVEAYPGKTFNDLAADQLKNNKLPPTGAEQLKSVLP</sequence>
<dbReference type="Proteomes" id="UP000278332">
    <property type="component" value="Unassembled WGS sequence"/>
</dbReference>
<dbReference type="Pfam" id="PF04830">
    <property type="entry name" value="DUF637"/>
    <property type="match status" value="1"/>
</dbReference>
<reference evidence="2 3" key="1">
    <citation type="submission" date="2018-08" db="EMBL/GenBank/DDBJ databases">
        <title>Recombination of ecologically and evolutionarily significant loci maintains genetic cohesion in the Pseudomonas syringae species complex.</title>
        <authorList>
            <person name="Dillon M."/>
            <person name="Thakur S."/>
            <person name="Almeida R.N.D."/>
            <person name="Weir B.S."/>
            <person name="Guttman D.S."/>
        </authorList>
    </citation>
    <scope>NUCLEOTIDE SEQUENCE [LARGE SCALE GENOMIC DNA]</scope>
    <source>
        <strain evidence="2 3">ICMP 6917</strain>
    </source>
</reference>
<dbReference type="GO" id="GO:0003824">
    <property type="term" value="F:catalytic activity"/>
    <property type="evidence" value="ECO:0007669"/>
    <property type="project" value="UniProtKB-ARBA"/>
</dbReference>
<dbReference type="EMBL" id="RBRY01000112">
    <property type="protein sequence ID" value="RMR54672.1"/>
    <property type="molecule type" value="Genomic_DNA"/>
</dbReference>
<dbReference type="InterPro" id="IPR025157">
    <property type="entry name" value="Hemagglutinin_rpt"/>
</dbReference>
<dbReference type="AlphaFoldDB" id="A0A3M4VUH9"/>
<organism evidence="2 3">
    <name type="scientific">Pseudomonas cichorii</name>
    <dbReference type="NCBI Taxonomy" id="36746"/>
    <lineage>
        <taxon>Bacteria</taxon>
        <taxon>Pseudomonadati</taxon>
        <taxon>Pseudomonadota</taxon>
        <taxon>Gammaproteobacteria</taxon>
        <taxon>Pseudomonadales</taxon>
        <taxon>Pseudomonadaceae</taxon>
        <taxon>Pseudomonas</taxon>
    </lineage>
</organism>
<evidence type="ECO:0000313" key="3">
    <source>
        <dbReference type="Proteomes" id="UP000278332"/>
    </source>
</evidence>
<dbReference type="Pfam" id="PF13332">
    <property type="entry name" value="Fil_haemagg_2"/>
    <property type="match status" value="1"/>
</dbReference>
<proteinExistence type="predicted"/>
<name>A0A3M4VUH9_PSECI</name>